<comment type="caution">
    <text evidence="10">The sequence shown here is derived from an EMBL/GenBank/DDBJ whole genome shotgun (WGS) entry which is preliminary data.</text>
</comment>
<keyword evidence="11" id="KW-1185">Reference proteome</keyword>
<keyword evidence="4 7" id="KW-1133">Transmembrane helix</keyword>
<evidence type="ECO:0000313" key="11">
    <source>
        <dbReference type="Proteomes" id="UP001499909"/>
    </source>
</evidence>
<sequence length="715" mass="79062">MPVTSRSVQYFFSSQDFSDGLRITLSILIPSVLLAQLGHLEMGVTLSTGAVCVSVVDTPGPVQHKRNGMLYAALAIFLVALLTGFVRGSLVLMGLEVVGLSFGFTMLLVYGNRASQLGTAALLIMILMMDRPLAPGQVLPYAGLVLAGGLWYLAVALLFYQVRPYRPAQQALGQCIHAISQFLDIKAEFYSAGTNLDDDYRRLVAQQVVVSEKQDAVREVLFKSRQVLKESTNLSRRMVLTFVDTVDLYEHITATYYDYAALRARYGSSGVLAEVATLIRQLALELDGIGLAIQANRPYRSQADLAGALERLKEHTDAVAARHPEVSSLVLKKILVNLRNLTQRVRDILNYFDTETLAPARGGAAEYNQFVSHQDYDLKVLRDNLTFNSSVFRHAVRMTLACLAGYIVSKFFPYGHHGYWILMTITYMLKPAFSLTKQRNYQRLLGTVVGGFVGVAILYFVPGQTAQFGLMVLLMVVAYSFQRIDYIVTVIALTPFILILFSFLGLGYVDVIEERVVDTGIGCLIAFGAGYLLFPRWERDQLRDLMQAVLRANVSYLQKLADSLAGTPIPETDYRLTRKTVYVSSANLAAAFQRMLSEPKSKQRNSPQVHQFVVLNHILSSNIATITSAILAKNRPTYPTEGMRAVKQAMAVLSRSQKKLAPPMPGTPAETAALLDPVQLKKADLSADDRLLLEQLEFIQKVSTDIGRVTEAAVA</sequence>
<feature type="transmembrane region" description="Helical" evidence="7">
    <location>
        <begin position="443"/>
        <end position="460"/>
    </location>
</feature>
<evidence type="ECO:0000256" key="3">
    <source>
        <dbReference type="ARBA" id="ARBA00022692"/>
    </source>
</evidence>
<keyword evidence="5 7" id="KW-0472">Membrane</keyword>
<evidence type="ECO:0000256" key="5">
    <source>
        <dbReference type="ARBA" id="ARBA00023136"/>
    </source>
</evidence>
<evidence type="ECO:0000256" key="2">
    <source>
        <dbReference type="ARBA" id="ARBA00022475"/>
    </source>
</evidence>
<evidence type="ECO:0000259" key="9">
    <source>
        <dbReference type="Pfam" id="PF13515"/>
    </source>
</evidence>
<feature type="transmembrane region" description="Helical" evidence="7">
    <location>
        <begin position="68"/>
        <end position="86"/>
    </location>
</feature>
<name>A0ABP7MG91_9BACT</name>
<organism evidence="10 11">
    <name type="scientific">Hymenobacter algoricola</name>
    <dbReference type="NCBI Taxonomy" id="486267"/>
    <lineage>
        <taxon>Bacteria</taxon>
        <taxon>Pseudomonadati</taxon>
        <taxon>Bacteroidota</taxon>
        <taxon>Cytophagia</taxon>
        <taxon>Cytophagales</taxon>
        <taxon>Hymenobacteraceae</taxon>
        <taxon>Hymenobacter</taxon>
    </lineage>
</organism>
<dbReference type="RefSeq" id="WP_345109803.1">
    <property type="nucleotide sequence ID" value="NZ_BAABDH010000012.1"/>
</dbReference>
<keyword evidence="3 7" id="KW-0812">Transmembrane</keyword>
<evidence type="ECO:0000259" key="8">
    <source>
        <dbReference type="Pfam" id="PF12805"/>
    </source>
</evidence>
<feature type="domain" description="Integral membrane bound transporter" evidence="9">
    <location>
        <begin position="407"/>
        <end position="527"/>
    </location>
</feature>
<accession>A0ABP7MG91</accession>
<feature type="transmembrane region" description="Helical" evidence="7">
    <location>
        <begin position="515"/>
        <end position="534"/>
    </location>
</feature>
<feature type="transmembrane region" description="Helical" evidence="7">
    <location>
        <begin position="92"/>
        <end position="110"/>
    </location>
</feature>
<feature type="transmembrane region" description="Helical" evidence="7">
    <location>
        <begin position="488"/>
        <end position="509"/>
    </location>
</feature>
<evidence type="ECO:0000256" key="1">
    <source>
        <dbReference type="ARBA" id="ARBA00004651"/>
    </source>
</evidence>
<keyword evidence="2" id="KW-1003">Cell membrane</keyword>
<dbReference type="Proteomes" id="UP001499909">
    <property type="component" value="Unassembled WGS sequence"/>
</dbReference>
<dbReference type="InterPro" id="IPR032692">
    <property type="entry name" value="YccS_N"/>
</dbReference>
<feature type="transmembrane region" description="Helical" evidence="7">
    <location>
        <begin position="20"/>
        <end position="37"/>
    </location>
</feature>
<comment type="subcellular location">
    <subcellularLocation>
        <location evidence="1">Cell membrane</location>
        <topology evidence="1">Multi-pass membrane protein</topology>
    </subcellularLocation>
</comment>
<gene>
    <name evidence="10" type="ORF">GCM10022406_05730</name>
</gene>
<protein>
    <submittedName>
        <fullName evidence="10">FUSC family membrane protein</fullName>
    </submittedName>
</protein>
<evidence type="ECO:0000256" key="7">
    <source>
        <dbReference type="SAM" id="Phobius"/>
    </source>
</evidence>
<dbReference type="Pfam" id="PF12805">
    <property type="entry name" value="FUSC-like"/>
    <property type="match status" value="1"/>
</dbReference>
<evidence type="ECO:0000256" key="4">
    <source>
        <dbReference type="ARBA" id="ARBA00022989"/>
    </source>
</evidence>
<evidence type="ECO:0000313" key="10">
    <source>
        <dbReference type="EMBL" id="GAA3922473.1"/>
    </source>
</evidence>
<feature type="domain" description="Integral membrane protein YccS N-terminal" evidence="8">
    <location>
        <begin position="70"/>
        <end position="342"/>
    </location>
</feature>
<dbReference type="EMBL" id="BAABDH010000012">
    <property type="protein sequence ID" value="GAA3922473.1"/>
    <property type="molecule type" value="Genomic_DNA"/>
</dbReference>
<dbReference type="Pfam" id="PF13515">
    <property type="entry name" value="FUSC_2"/>
    <property type="match status" value="1"/>
</dbReference>
<evidence type="ECO:0000256" key="6">
    <source>
        <dbReference type="ARBA" id="ARBA00043993"/>
    </source>
</evidence>
<comment type="similarity">
    <text evidence="6">Belongs to the YccS/YhfK family.</text>
</comment>
<feature type="transmembrane region" description="Helical" evidence="7">
    <location>
        <begin position="140"/>
        <end position="160"/>
    </location>
</feature>
<dbReference type="InterPro" id="IPR049453">
    <property type="entry name" value="Memb_transporter_dom"/>
</dbReference>
<dbReference type="PANTHER" id="PTHR30509">
    <property type="entry name" value="P-HYDROXYBENZOIC ACID EFFLUX PUMP SUBUNIT-RELATED"/>
    <property type="match status" value="1"/>
</dbReference>
<dbReference type="PANTHER" id="PTHR30509:SF9">
    <property type="entry name" value="MULTIDRUG RESISTANCE PROTEIN MDTO"/>
    <property type="match status" value="1"/>
</dbReference>
<reference evidence="11" key="1">
    <citation type="journal article" date="2019" name="Int. J. Syst. Evol. Microbiol.">
        <title>The Global Catalogue of Microorganisms (GCM) 10K type strain sequencing project: providing services to taxonomists for standard genome sequencing and annotation.</title>
        <authorList>
            <consortium name="The Broad Institute Genomics Platform"/>
            <consortium name="The Broad Institute Genome Sequencing Center for Infectious Disease"/>
            <person name="Wu L."/>
            <person name="Ma J."/>
        </authorList>
    </citation>
    <scope>NUCLEOTIDE SEQUENCE [LARGE SCALE GENOMIC DNA]</scope>
    <source>
        <strain evidence="11">JCM 17214</strain>
    </source>
</reference>
<proteinExistence type="inferred from homology"/>